<keyword evidence="2" id="KW-1133">Transmembrane helix</keyword>
<name>A0ABP0EHR2_9ASCO</name>
<reference evidence="3 4" key="1">
    <citation type="submission" date="2024-01" db="EMBL/GenBank/DDBJ databases">
        <authorList>
            <consortium name="Genoscope - CEA"/>
            <person name="William W."/>
        </authorList>
    </citation>
    <scope>NUCLEOTIDE SEQUENCE [LARGE SCALE GENOMIC DNA]</scope>
    <source>
        <strain evidence="3 4">29B2s-10</strain>
    </source>
</reference>
<feature type="transmembrane region" description="Helical" evidence="2">
    <location>
        <begin position="38"/>
        <end position="62"/>
    </location>
</feature>
<accession>A0ABP0EHR2</accession>
<protein>
    <submittedName>
        <fullName evidence="3">Uncharacterized protein</fullName>
    </submittedName>
</protein>
<keyword evidence="2" id="KW-0472">Membrane</keyword>
<evidence type="ECO:0000256" key="2">
    <source>
        <dbReference type="SAM" id="Phobius"/>
    </source>
</evidence>
<evidence type="ECO:0000313" key="4">
    <source>
        <dbReference type="Proteomes" id="UP001497600"/>
    </source>
</evidence>
<evidence type="ECO:0000313" key="3">
    <source>
        <dbReference type="EMBL" id="CAK7917831.1"/>
    </source>
</evidence>
<dbReference type="EMBL" id="OZ004259">
    <property type="protein sequence ID" value="CAK7917831.1"/>
    <property type="molecule type" value="Genomic_DNA"/>
</dbReference>
<keyword evidence="4" id="KW-1185">Reference proteome</keyword>
<organism evidence="3 4">
    <name type="scientific">[Candida] anglica</name>
    <dbReference type="NCBI Taxonomy" id="148631"/>
    <lineage>
        <taxon>Eukaryota</taxon>
        <taxon>Fungi</taxon>
        <taxon>Dikarya</taxon>
        <taxon>Ascomycota</taxon>
        <taxon>Saccharomycotina</taxon>
        <taxon>Pichiomycetes</taxon>
        <taxon>Debaryomycetaceae</taxon>
        <taxon>Kurtzmaniella</taxon>
    </lineage>
</organism>
<dbReference type="Proteomes" id="UP001497600">
    <property type="component" value="Chromosome G"/>
</dbReference>
<evidence type="ECO:0000256" key="1">
    <source>
        <dbReference type="SAM" id="MobiDB-lite"/>
    </source>
</evidence>
<gene>
    <name evidence="3" type="ORF">CAAN4_G10418</name>
</gene>
<feature type="region of interest" description="Disordered" evidence="1">
    <location>
        <begin position="242"/>
        <end position="266"/>
    </location>
</feature>
<proteinExistence type="predicted"/>
<feature type="compositionally biased region" description="Low complexity" evidence="1">
    <location>
        <begin position="245"/>
        <end position="266"/>
    </location>
</feature>
<sequence length="395" mass="44083">MDAIGFGICVVLLVLGHGLSTYMLVRSVPLYRACAQSVMIGLLFCGIQWMVKQIGGAIISALQRRRRSRQMQVHGNKYDNDRIRLSLVSLILRNVAFATLCSLVKYPIVTGMIYIFMTQVLLTCKYSPFNYEVKYSKFLSIYSKFQGSTTSVPTEQHHVQHNLKRAVSLPIMGAKKSSFSSCSTIHELPTPPLSVSPTSAYGTQPWTWSHPPTSIKMKSSRVQKTSTLHKKLSTYSLQSSFANDTSSTRTSSSSSSSTSSSSGETTSLLSTTTTLYSAVGDLEANQSPPPVVANFNHFTQYYLDTCTEFPIDPYFIKFGTLMKSVNIVSFLSFFCARYLEKLTILLLYNQWRYLVPVCMIQMAFRLKPCLTTRLQALHCFISIGLTIGAILLNNL</sequence>
<keyword evidence="2" id="KW-0812">Transmembrane</keyword>